<dbReference type="AlphaFoldDB" id="A0AAJ0FT89"/>
<evidence type="ECO:0000313" key="2">
    <source>
        <dbReference type="EMBL" id="KAK2590428.1"/>
    </source>
</evidence>
<proteinExistence type="predicted"/>
<protein>
    <recommendedName>
        <fullName evidence="1">DUF7918 domain-containing protein</fullName>
    </recommendedName>
</protein>
<dbReference type="Pfam" id="PF25534">
    <property type="entry name" value="DUF7918"/>
    <property type="match status" value="1"/>
</dbReference>
<reference evidence="2" key="1">
    <citation type="submission" date="2023-06" db="EMBL/GenBank/DDBJ databases">
        <title>Conoideocrella luteorostrata (Hypocreales: Clavicipitaceae), a potential biocontrol fungus for elongate hemlock scale in United States Christmas tree production areas.</title>
        <authorList>
            <person name="Barrett H."/>
            <person name="Lovett B."/>
            <person name="Macias A.M."/>
            <person name="Stajich J.E."/>
            <person name="Kasson M.T."/>
        </authorList>
    </citation>
    <scope>NUCLEOTIDE SEQUENCE</scope>
    <source>
        <strain evidence="2">ARSEF 14590</strain>
    </source>
</reference>
<organism evidence="2 3">
    <name type="scientific">Conoideocrella luteorostrata</name>
    <dbReference type="NCBI Taxonomy" id="1105319"/>
    <lineage>
        <taxon>Eukaryota</taxon>
        <taxon>Fungi</taxon>
        <taxon>Dikarya</taxon>
        <taxon>Ascomycota</taxon>
        <taxon>Pezizomycotina</taxon>
        <taxon>Sordariomycetes</taxon>
        <taxon>Hypocreomycetidae</taxon>
        <taxon>Hypocreales</taxon>
        <taxon>Clavicipitaceae</taxon>
        <taxon>Conoideocrella</taxon>
    </lineage>
</organism>
<dbReference type="Proteomes" id="UP001251528">
    <property type="component" value="Unassembled WGS sequence"/>
</dbReference>
<name>A0AAJ0FT89_9HYPO</name>
<dbReference type="PANTHER" id="PTHR36223">
    <property type="entry name" value="BETA-LACTAMASE-TYPE TRANSPEPTIDASE FOLD DOMAIN CONTAINING PROTEIN"/>
    <property type="match status" value="1"/>
</dbReference>
<sequence>MAILASLPGIEVNVTIDGDKLREHTLDENLEPNNPTRTACYVASIAGHQYAIEVTIPPGYNLSTENALAFDFVVDGQRVRRWVIHKSQNEPFIYRFRGPLRPTANSDKLQRHLLTFATLTIVEGDSDVATTNGMGTIIVTVSKCRVRYRKRHHRPLPLKPVDLVVHEKQVKGKVISDVTRYTTSDEACLTRRKSYRSSRRETIGTYSFSYCGESEHLMPRMSIIGKPSNAMSAEHLKMMGIISRSSSPTVIHTEVPVKNEDQDPSKAIDLPKLVIKKTTEMNGPVFIDLT</sequence>
<evidence type="ECO:0000259" key="1">
    <source>
        <dbReference type="Pfam" id="PF25534"/>
    </source>
</evidence>
<dbReference type="EMBL" id="JASWJB010000440">
    <property type="protein sequence ID" value="KAK2590428.1"/>
    <property type="molecule type" value="Genomic_DNA"/>
</dbReference>
<dbReference type="InterPro" id="IPR057678">
    <property type="entry name" value="DUF7918"/>
</dbReference>
<evidence type="ECO:0000313" key="3">
    <source>
        <dbReference type="Proteomes" id="UP001251528"/>
    </source>
</evidence>
<gene>
    <name evidence="2" type="ORF">QQS21_011889</name>
</gene>
<accession>A0AAJ0FT89</accession>
<keyword evidence="3" id="KW-1185">Reference proteome</keyword>
<comment type="caution">
    <text evidence="2">The sequence shown here is derived from an EMBL/GenBank/DDBJ whole genome shotgun (WGS) entry which is preliminary data.</text>
</comment>
<dbReference type="PANTHER" id="PTHR36223:SF1">
    <property type="entry name" value="TRANSCRIPTION ELONGATION FACTOR EAF N-TERMINAL DOMAIN-CONTAINING PROTEIN"/>
    <property type="match status" value="1"/>
</dbReference>
<feature type="domain" description="DUF7918" evidence="1">
    <location>
        <begin position="9"/>
        <end position="210"/>
    </location>
</feature>